<dbReference type="EMBL" id="CABFWF030000002">
    <property type="protein sequence ID" value="CAD7026221.1"/>
    <property type="molecule type" value="Genomic_DNA"/>
</dbReference>
<comment type="caution">
    <text evidence="1">The sequence shown here is derived from an EMBL/GenBank/DDBJ whole genome shotgun (WGS) entry which is preliminary data.</text>
</comment>
<sequence>MGLYRAVVTFAALRILEYLIGAANFGEAVRRGRVVLVMVGVNGFCFGTPGSLDLVGAGIPLHTKNRIGIAHE</sequence>
<gene>
    <name evidence="1" type="ORF">REJC140_02341</name>
</gene>
<protein>
    <submittedName>
        <fullName evidence="1">Uncharacterized protein</fullName>
    </submittedName>
</protein>
<dbReference type="Proteomes" id="UP000606921">
    <property type="component" value="Unassembled WGS sequence"/>
</dbReference>
<reference evidence="1 2" key="1">
    <citation type="submission" date="2020-11" db="EMBL/GenBank/DDBJ databases">
        <authorList>
            <person name="Lassalle F."/>
        </authorList>
    </citation>
    <scope>NUCLEOTIDE SEQUENCE [LARGE SCALE GENOMIC DNA]</scope>
    <source>
        <strain evidence="1 2">JC140</strain>
    </source>
</reference>
<accession>A0ABM8PF34</accession>
<keyword evidence="2" id="KW-1185">Reference proteome</keyword>
<evidence type="ECO:0000313" key="2">
    <source>
        <dbReference type="Proteomes" id="UP000606921"/>
    </source>
</evidence>
<name>A0ABM8PF34_9HYPH</name>
<organism evidence="1 2">
    <name type="scientific">Pseudorhizobium endolithicum</name>
    <dbReference type="NCBI Taxonomy" id="1191678"/>
    <lineage>
        <taxon>Bacteria</taxon>
        <taxon>Pseudomonadati</taxon>
        <taxon>Pseudomonadota</taxon>
        <taxon>Alphaproteobacteria</taxon>
        <taxon>Hyphomicrobiales</taxon>
        <taxon>Rhizobiaceae</taxon>
        <taxon>Rhizobium/Agrobacterium group</taxon>
        <taxon>Pseudorhizobium</taxon>
    </lineage>
</organism>
<evidence type="ECO:0000313" key="1">
    <source>
        <dbReference type="EMBL" id="CAD7026221.1"/>
    </source>
</evidence>
<proteinExistence type="predicted"/>